<keyword evidence="2" id="KW-1185">Reference proteome</keyword>
<organism evidence="1 2">
    <name type="scientific">Populus alba x Populus x berolinensis</name>
    <dbReference type="NCBI Taxonomy" id="444605"/>
    <lineage>
        <taxon>Eukaryota</taxon>
        <taxon>Viridiplantae</taxon>
        <taxon>Streptophyta</taxon>
        <taxon>Embryophyta</taxon>
        <taxon>Tracheophyta</taxon>
        <taxon>Spermatophyta</taxon>
        <taxon>Magnoliopsida</taxon>
        <taxon>eudicotyledons</taxon>
        <taxon>Gunneridae</taxon>
        <taxon>Pentapetalae</taxon>
        <taxon>rosids</taxon>
        <taxon>fabids</taxon>
        <taxon>Malpighiales</taxon>
        <taxon>Salicaceae</taxon>
        <taxon>Saliceae</taxon>
        <taxon>Populus</taxon>
    </lineage>
</organism>
<dbReference type="EMBL" id="JAQIZT010000003">
    <property type="protein sequence ID" value="KAJ7003380.1"/>
    <property type="molecule type" value="Genomic_DNA"/>
</dbReference>
<evidence type="ECO:0000313" key="2">
    <source>
        <dbReference type="Proteomes" id="UP001164929"/>
    </source>
</evidence>
<name>A0AAD6W8K8_9ROSI</name>
<comment type="caution">
    <text evidence="1">The sequence shown here is derived from an EMBL/GenBank/DDBJ whole genome shotgun (WGS) entry which is preliminary data.</text>
</comment>
<sequence length="91" mass="10241">MYASIINFLDSNLGVRDVFLKSSRIGKNWKGQITLDRNFELLLKGFELENSPQPLSICLQNPLSTLSPCTSLITRVLIPLTLRPYSLSSRS</sequence>
<proteinExistence type="predicted"/>
<gene>
    <name evidence="1" type="ORF">NC653_008568</name>
</gene>
<evidence type="ECO:0000313" key="1">
    <source>
        <dbReference type="EMBL" id="KAJ7003380.1"/>
    </source>
</evidence>
<reference evidence="1" key="1">
    <citation type="journal article" date="2023" name="Mol. Ecol. Resour.">
        <title>Chromosome-level genome assembly of a triploid poplar Populus alba 'Berolinensis'.</title>
        <authorList>
            <person name="Chen S."/>
            <person name="Yu Y."/>
            <person name="Wang X."/>
            <person name="Wang S."/>
            <person name="Zhang T."/>
            <person name="Zhou Y."/>
            <person name="He R."/>
            <person name="Meng N."/>
            <person name="Wang Y."/>
            <person name="Liu W."/>
            <person name="Liu Z."/>
            <person name="Liu J."/>
            <person name="Guo Q."/>
            <person name="Huang H."/>
            <person name="Sederoff R.R."/>
            <person name="Wang G."/>
            <person name="Qu G."/>
            <person name="Chen S."/>
        </authorList>
    </citation>
    <scope>NUCLEOTIDE SEQUENCE</scope>
    <source>
        <strain evidence="1">SC-2020</strain>
    </source>
</reference>
<dbReference type="AlphaFoldDB" id="A0AAD6W8K8"/>
<accession>A0AAD6W8K8</accession>
<dbReference type="Proteomes" id="UP001164929">
    <property type="component" value="Chromosome 3"/>
</dbReference>
<protein>
    <submittedName>
        <fullName evidence="1">Uncharacterized protein</fullName>
    </submittedName>
</protein>